<dbReference type="InterPro" id="IPR002654">
    <property type="entry name" value="Glyco_trans_25"/>
</dbReference>
<feature type="non-terminal residue" evidence="4">
    <location>
        <position position="1"/>
    </location>
</feature>
<dbReference type="Proteomes" id="UP000052976">
    <property type="component" value="Unassembled WGS sequence"/>
</dbReference>
<dbReference type="SUPFAM" id="SSF53448">
    <property type="entry name" value="Nucleotide-diphospho-sugar transferases"/>
    <property type="match status" value="1"/>
</dbReference>
<dbReference type="InterPro" id="IPR029044">
    <property type="entry name" value="Nucleotide-diphossugar_trans"/>
</dbReference>
<name>A0A091ETT4_CORBR</name>
<evidence type="ECO:0000313" key="4">
    <source>
        <dbReference type="EMBL" id="KFO60411.1"/>
    </source>
</evidence>
<protein>
    <submittedName>
        <fullName evidence="4">Procollagen galactosyltransferase 2</fullName>
    </submittedName>
</protein>
<evidence type="ECO:0000313" key="5">
    <source>
        <dbReference type="Proteomes" id="UP000052976"/>
    </source>
</evidence>
<evidence type="ECO:0000256" key="2">
    <source>
        <dbReference type="SAM" id="MobiDB-lite"/>
    </source>
</evidence>
<proteinExistence type="inferred from homology"/>
<feature type="domain" description="Glycosyl transferase family 25" evidence="3">
    <location>
        <begin position="265"/>
        <end position="447"/>
    </location>
</feature>
<dbReference type="Pfam" id="PF13704">
    <property type="entry name" value="Glyco_tranf_2_4"/>
    <property type="match status" value="1"/>
</dbReference>
<dbReference type="Pfam" id="PF01755">
    <property type="entry name" value="Glyco_transf_25"/>
    <property type="match status" value="1"/>
</dbReference>
<accession>A0A091ETT4</accession>
<dbReference type="AlphaFoldDB" id="A0A091ETT4"/>
<dbReference type="EMBL" id="KK718964">
    <property type="protein sequence ID" value="KFO60411.1"/>
    <property type="molecule type" value="Genomic_DNA"/>
</dbReference>
<feature type="non-terminal residue" evidence="4">
    <location>
        <position position="548"/>
    </location>
</feature>
<gene>
    <name evidence="4" type="ORF">N302_03572</name>
</gene>
<dbReference type="Gene3D" id="3.90.550.10">
    <property type="entry name" value="Spore Coat Polysaccharide Biosynthesis Protein SpsA, Chain A"/>
    <property type="match status" value="1"/>
</dbReference>
<feature type="compositionally biased region" description="Polar residues" evidence="2">
    <location>
        <begin position="534"/>
        <end position="548"/>
    </location>
</feature>
<comment type="similarity">
    <text evidence="1">Belongs to the glycosyltransferase 25 family.</text>
</comment>
<feature type="region of interest" description="Disordered" evidence="2">
    <location>
        <begin position="511"/>
        <end position="548"/>
    </location>
</feature>
<keyword evidence="5" id="KW-1185">Reference proteome</keyword>
<keyword evidence="4" id="KW-0328">Glycosyltransferase</keyword>
<evidence type="ECO:0000259" key="3">
    <source>
        <dbReference type="Pfam" id="PF01755"/>
    </source>
</evidence>
<sequence length="548" mass="64248">AATDHNIDNTTAILREWLKNVQHLYHDVEWRPMEEPPSYPEEIGPKHWPSSRFTHVMKLRQAALRAAREKWSDYILFIDADNLLTNPQTLNLLIAENKTLVAPMLESRSLYSNFWCGITPQAAPSLWFQGYYKRTLEYPLIREWKRMGCFAVPMIHSTFLIDLRKEASTKLMFYPPHQDYTWSFDDIMVFAFSSRQAGVQMFICNREHYGFLPMPLKPQQSLQEEAENFVHTLIEAMSEKVDQDFPSPSPHSWESDVLISFSSVQIFMINLKRRKDRRDRMLRTLYEQEIAVKVVEAVDGKALNTSQLKALSIEMLPGYRDPYSSRPLTRGEIGCFLSHYYIWKEVVSRGLEKTLVIEDDVRFEHQFKRKLMKLMDDIEQAQLDWELIYIGRKRMQVQEPERAVPNVRNLVEADYSYWTLGYAISFHGAQKLIRAEPFSKMLPVDEFLPIMYNKHPVTKYMEYYESRDLKAFSAEPLLVYPTHYTGQPGYLSDTETSTIWDNETVSTDWDRTHSWKSRQQGKIHSDAQNKDALPSQSSFNAPSSRDEL</sequence>
<dbReference type="CDD" id="cd06532">
    <property type="entry name" value="Glyco_transf_25"/>
    <property type="match status" value="1"/>
</dbReference>
<organism evidence="4 5">
    <name type="scientific">Corvus brachyrhynchos</name>
    <name type="common">American crow</name>
    <dbReference type="NCBI Taxonomy" id="85066"/>
    <lineage>
        <taxon>Eukaryota</taxon>
        <taxon>Metazoa</taxon>
        <taxon>Chordata</taxon>
        <taxon>Craniata</taxon>
        <taxon>Vertebrata</taxon>
        <taxon>Euteleostomi</taxon>
        <taxon>Archelosauria</taxon>
        <taxon>Archosauria</taxon>
        <taxon>Dinosauria</taxon>
        <taxon>Saurischia</taxon>
        <taxon>Theropoda</taxon>
        <taxon>Coelurosauria</taxon>
        <taxon>Aves</taxon>
        <taxon>Neognathae</taxon>
        <taxon>Neoaves</taxon>
        <taxon>Telluraves</taxon>
        <taxon>Australaves</taxon>
        <taxon>Passeriformes</taxon>
        <taxon>Corvoidea</taxon>
        <taxon>Corvidae</taxon>
        <taxon>Corvus</taxon>
    </lineage>
</organism>
<reference evidence="4 5" key="1">
    <citation type="submission" date="2014-04" db="EMBL/GenBank/DDBJ databases">
        <title>Genome evolution of avian class.</title>
        <authorList>
            <person name="Zhang G."/>
            <person name="Li C."/>
        </authorList>
    </citation>
    <scope>NUCLEOTIDE SEQUENCE [LARGE SCALE GENOMIC DNA]</scope>
    <source>
        <strain evidence="4">BGI_N302</strain>
    </source>
</reference>
<keyword evidence="4" id="KW-0808">Transferase</keyword>
<dbReference type="InterPro" id="IPR050757">
    <property type="entry name" value="Collagen_mod_GT25"/>
</dbReference>
<dbReference type="GO" id="GO:0050211">
    <property type="term" value="F:procollagen galactosyltransferase activity"/>
    <property type="evidence" value="ECO:0007669"/>
    <property type="project" value="TreeGrafter"/>
</dbReference>
<evidence type="ECO:0000256" key="1">
    <source>
        <dbReference type="ARBA" id="ARBA00006721"/>
    </source>
</evidence>
<dbReference type="PANTHER" id="PTHR10730">
    <property type="entry name" value="PROCOLLAGEN-LYSINE,2-OXOGLUTARATE 5-DIOXYGENASE/GLYCOSYLTRANSFERASE 25 FAMILY MEMBER"/>
    <property type="match status" value="1"/>
</dbReference>
<dbReference type="STRING" id="85066.A0A091ETT4"/>
<dbReference type="PANTHER" id="PTHR10730:SF8">
    <property type="entry name" value="PROCOLLAGEN GALACTOSYLTRANSFERASE 2"/>
    <property type="match status" value="1"/>
</dbReference>